<comment type="similarity">
    <text evidence="1">Belongs to the HIBADH-related family.</text>
</comment>
<dbReference type="InterPro" id="IPR036291">
    <property type="entry name" value="NAD(P)-bd_dom_sf"/>
</dbReference>
<feature type="domain" description="6-phosphogluconate dehydrogenase NADP-binding" evidence="3">
    <location>
        <begin position="11"/>
        <end position="161"/>
    </location>
</feature>
<protein>
    <submittedName>
        <fullName evidence="5">3-hydroxyisobutyrate dehydrogenase-like beta-hydroxyacid dehydrogenase</fullName>
    </submittedName>
</protein>
<dbReference type="Pfam" id="PF21761">
    <property type="entry name" value="RedAm-like_C"/>
    <property type="match status" value="1"/>
</dbReference>
<dbReference type="GO" id="GO:0050661">
    <property type="term" value="F:NADP binding"/>
    <property type="evidence" value="ECO:0007669"/>
    <property type="project" value="InterPro"/>
</dbReference>
<name>A0A4R6PRK8_NOCIG</name>
<comment type="caution">
    <text evidence="5">The sequence shown here is derived from an EMBL/GenBank/DDBJ whole genome shotgun (WGS) entry which is preliminary data.</text>
</comment>
<feature type="domain" description="NADPH-dependent reductive aminase-like C-terminal" evidence="4">
    <location>
        <begin position="166"/>
        <end position="291"/>
    </location>
</feature>
<dbReference type="EMBL" id="SNXK01000002">
    <property type="protein sequence ID" value="TDP39652.1"/>
    <property type="molecule type" value="Genomic_DNA"/>
</dbReference>
<sequence length="305" mass="31897">MAPTLGSMNNVTVLGTGAMGTAIAQAFLAAGYRTHVWNRSLERTTALVAAGAIAHPAVADAVGASRVIVTTMTTFAATRDSLDGTAELAGRDLITLNSGTPAQARQFARFAHCVGARYLGGAIKNVPSAVGNFDTLLYFGGDRAVFDTHVETLRVLGGDVEFLGPDPDLAALYESAVGATLLPTLLGIFEGAAILASRGIPAEAMVGYSAKWLRMIESLLPILATEIDTQDYTRLGATVNLFHTAVTDDTQLAAETGIDMSWHEPIHHLLRCAVAEGRGDQSITALFELLAAGTQQSARARGLCG</sequence>
<keyword evidence="2" id="KW-0560">Oxidoreductase</keyword>
<dbReference type="PIRSF" id="PIRSF000103">
    <property type="entry name" value="HIBADH"/>
    <property type="match status" value="1"/>
</dbReference>
<evidence type="ECO:0000259" key="4">
    <source>
        <dbReference type="Pfam" id="PF21761"/>
    </source>
</evidence>
<gene>
    <name evidence="5" type="ORF">DFR75_102370</name>
</gene>
<dbReference type="AlphaFoldDB" id="A0A4R6PRK8"/>
<dbReference type="Pfam" id="PF03446">
    <property type="entry name" value="NAD_binding_2"/>
    <property type="match status" value="1"/>
</dbReference>
<dbReference type="Gene3D" id="1.10.1040.10">
    <property type="entry name" value="N-(1-d-carboxylethyl)-l-norvaline Dehydrogenase, domain 2"/>
    <property type="match status" value="1"/>
</dbReference>
<reference evidence="5 6" key="1">
    <citation type="submission" date="2019-03" db="EMBL/GenBank/DDBJ databases">
        <title>Genomic Encyclopedia of Type Strains, Phase IV (KMG-IV): sequencing the most valuable type-strain genomes for metagenomic binning, comparative biology and taxonomic classification.</title>
        <authorList>
            <person name="Goeker M."/>
        </authorList>
    </citation>
    <scope>NUCLEOTIDE SEQUENCE [LARGE SCALE GENOMIC DNA]</scope>
    <source>
        <strain evidence="5 6">DSM 44496</strain>
    </source>
</reference>
<dbReference type="Gene3D" id="3.40.50.720">
    <property type="entry name" value="NAD(P)-binding Rossmann-like Domain"/>
    <property type="match status" value="1"/>
</dbReference>
<evidence type="ECO:0000256" key="2">
    <source>
        <dbReference type="ARBA" id="ARBA00023002"/>
    </source>
</evidence>
<dbReference type="Proteomes" id="UP000295087">
    <property type="component" value="Unassembled WGS sequence"/>
</dbReference>
<organism evidence="5 6">
    <name type="scientific">Nocardia ignorata</name>
    <dbReference type="NCBI Taxonomy" id="145285"/>
    <lineage>
        <taxon>Bacteria</taxon>
        <taxon>Bacillati</taxon>
        <taxon>Actinomycetota</taxon>
        <taxon>Actinomycetes</taxon>
        <taxon>Mycobacteriales</taxon>
        <taxon>Nocardiaceae</taxon>
        <taxon>Nocardia</taxon>
    </lineage>
</organism>
<accession>A0A4R6PRK8</accession>
<evidence type="ECO:0000313" key="5">
    <source>
        <dbReference type="EMBL" id="TDP39652.1"/>
    </source>
</evidence>
<dbReference type="InterPro" id="IPR015815">
    <property type="entry name" value="HIBADH-related"/>
</dbReference>
<dbReference type="InterPro" id="IPR006115">
    <property type="entry name" value="6PGDH_NADP-bd"/>
</dbReference>
<dbReference type="InterPro" id="IPR013328">
    <property type="entry name" value="6PGD_dom2"/>
</dbReference>
<dbReference type="PANTHER" id="PTHR43580">
    <property type="entry name" value="OXIDOREDUCTASE GLYR1-RELATED"/>
    <property type="match status" value="1"/>
</dbReference>
<dbReference type="PANTHER" id="PTHR43580:SF2">
    <property type="entry name" value="CYTOKINE-LIKE NUCLEAR FACTOR N-PAC"/>
    <property type="match status" value="1"/>
</dbReference>
<dbReference type="InterPro" id="IPR051265">
    <property type="entry name" value="HIBADH-related_NP60_sf"/>
</dbReference>
<keyword evidence="6" id="KW-1185">Reference proteome</keyword>
<dbReference type="InterPro" id="IPR048666">
    <property type="entry name" value="RedAm-like_C"/>
</dbReference>
<proteinExistence type="inferred from homology"/>
<dbReference type="GO" id="GO:0016491">
    <property type="term" value="F:oxidoreductase activity"/>
    <property type="evidence" value="ECO:0007669"/>
    <property type="project" value="UniProtKB-KW"/>
</dbReference>
<evidence type="ECO:0000256" key="1">
    <source>
        <dbReference type="ARBA" id="ARBA00009080"/>
    </source>
</evidence>
<evidence type="ECO:0000259" key="3">
    <source>
        <dbReference type="Pfam" id="PF03446"/>
    </source>
</evidence>
<evidence type="ECO:0000313" key="6">
    <source>
        <dbReference type="Proteomes" id="UP000295087"/>
    </source>
</evidence>
<dbReference type="SUPFAM" id="SSF51735">
    <property type="entry name" value="NAD(P)-binding Rossmann-fold domains"/>
    <property type="match status" value="1"/>
</dbReference>